<evidence type="ECO:0000256" key="1">
    <source>
        <dbReference type="SAM" id="MobiDB-lite"/>
    </source>
</evidence>
<organism evidence="2 3">
    <name type="scientific">Actinocatenispora comari</name>
    <dbReference type="NCBI Taxonomy" id="2807577"/>
    <lineage>
        <taxon>Bacteria</taxon>
        <taxon>Bacillati</taxon>
        <taxon>Actinomycetota</taxon>
        <taxon>Actinomycetes</taxon>
        <taxon>Micromonosporales</taxon>
        <taxon>Micromonosporaceae</taxon>
        <taxon>Actinocatenispora</taxon>
    </lineage>
</organism>
<dbReference type="Proteomes" id="UP000614996">
    <property type="component" value="Unassembled WGS sequence"/>
</dbReference>
<feature type="compositionally biased region" description="Low complexity" evidence="1">
    <location>
        <begin position="139"/>
        <end position="187"/>
    </location>
</feature>
<gene>
    <name evidence="2" type="ORF">NUM_12580</name>
</gene>
<feature type="compositionally biased region" description="Polar residues" evidence="1">
    <location>
        <begin position="127"/>
        <end position="138"/>
    </location>
</feature>
<dbReference type="AlphaFoldDB" id="A0A8J4ELV9"/>
<name>A0A8J4ELV9_9ACTN</name>
<protein>
    <recommendedName>
        <fullName evidence="4">Type III secretion system (T3SS) SseB-like protein</fullName>
    </recommendedName>
</protein>
<sequence>MTDWTPGTEFERALAATVEARDLAGYLDVLVGGELVLPVDDDVVRHDNWITFASGDTHAIASFTSGAALTAGTNGRFTLFRKQSLADLVAHWPDERWRLGVDVGLPIGAIFDLTQLRAALGIAAPSVSPSGMTPSATESASGVAPSAAASPSATASPSAAASPSATASPSAAGPSVAASPSAAGPSIGSPPPAAATAGPGLAGDPAVGERGTSSRSASAEGSGLPSSSDGVEASAASSPPESGGAPSVMQKVVPPDQLDRYLDDGYDLVAGYVYKLADVEPLRTVSDLVAGLGLDYAGSPFSRDDEYVWVIRWRPVITSVFRVPWGGTDTAALGAWGDRGWVVEHPPFAGNGFAVHPSIPIPEWKVDSTRITSGAELYRIDQDGRQDLVAVYSSSSARWNRLAGGGR</sequence>
<feature type="compositionally biased region" description="Polar residues" evidence="1">
    <location>
        <begin position="211"/>
        <end position="229"/>
    </location>
</feature>
<dbReference type="RefSeq" id="WP_207123605.1">
    <property type="nucleotide sequence ID" value="NZ_BOPO01000016.1"/>
</dbReference>
<reference evidence="3" key="1">
    <citation type="journal article" date="2021" name="Int. J. Syst. Evol. Microbiol.">
        <title>Actinocatenispora comari sp. nov., an endophytic actinomycete isolated from aerial parts of Comarum salesowianum.</title>
        <authorList>
            <person name="Oyunbileg N."/>
            <person name="Iizaka Y."/>
            <person name="Hamada M."/>
            <person name="Davaapurev B.O."/>
            <person name="Fukumoto A."/>
            <person name="Tsetseg B."/>
            <person name="Kato F."/>
            <person name="Tamura T."/>
            <person name="Batkhuu J."/>
            <person name="Anzai Y."/>
        </authorList>
    </citation>
    <scope>NUCLEOTIDE SEQUENCE [LARGE SCALE GENOMIC DNA]</scope>
    <source>
        <strain evidence="3">NUM-2625</strain>
    </source>
</reference>
<feature type="compositionally biased region" description="Low complexity" evidence="1">
    <location>
        <begin position="230"/>
        <end position="248"/>
    </location>
</feature>
<evidence type="ECO:0008006" key="4">
    <source>
        <dbReference type="Google" id="ProtNLM"/>
    </source>
</evidence>
<feature type="region of interest" description="Disordered" evidence="1">
    <location>
        <begin position="127"/>
        <end position="251"/>
    </location>
</feature>
<feature type="compositionally biased region" description="Low complexity" evidence="1">
    <location>
        <begin position="194"/>
        <end position="206"/>
    </location>
</feature>
<comment type="caution">
    <text evidence="2">The sequence shown here is derived from an EMBL/GenBank/DDBJ whole genome shotgun (WGS) entry which is preliminary data.</text>
</comment>
<evidence type="ECO:0000313" key="2">
    <source>
        <dbReference type="EMBL" id="GIL26004.1"/>
    </source>
</evidence>
<dbReference type="EMBL" id="BOPO01000016">
    <property type="protein sequence ID" value="GIL26004.1"/>
    <property type="molecule type" value="Genomic_DNA"/>
</dbReference>
<evidence type="ECO:0000313" key="3">
    <source>
        <dbReference type="Proteomes" id="UP000614996"/>
    </source>
</evidence>
<accession>A0A8J4ELV9</accession>
<keyword evidence="3" id="KW-1185">Reference proteome</keyword>
<proteinExistence type="predicted"/>